<proteinExistence type="predicted"/>
<dbReference type="Proteomes" id="UP000775213">
    <property type="component" value="Unassembled WGS sequence"/>
</dbReference>
<dbReference type="EMBL" id="JAGFBR010000018">
    <property type="protein sequence ID" value="KAH0450054.1"/>
    <property type="molecule type" value="Genomic_DNA"/>
</dbReference>
<dbReference type="AlphaFoldDB" id="A0AAV7G281"/>
<evidence type="ECO:0000313" key="2">
    <source>
        <dbReference type="Proteomes" id="UP000775213"/>
    </source>
</evidence>
<accession>A0AAV7G281</accession>
<evidence type="ECO:0000313" key="1">
    <source>
        <dbReference type="EMBL" id="KAH0450054.1"/>
    </source>
</evidence>
<organism evidence="1 2">
    <name type="scientific">Dendrobium chrysotoxum</name>
    <name type="common">Orchid</name>
    <dbReference type="NCBI Taxonomy" id="161865"/>
    <lineage>
        <taxon>Eukaryota</taxon>
        <taxon>Viridiplantae</taxon>
        <taxon>Streptophyta</taxon>
        <taxon>Embryophyta</taxon>
        <taxon>Tracheophyta</taxon>
        <taxon>Spermatophyta</taxon>
        <taxon>Magnoliopsida</taxon>
        <taxon>Liliopsida</taxon>
        <taxon>Asparagales</taxon>
        <taxon>Orchidaceae</taxon>
        <taxon>Epidendroideae</taxon>
        <taxon>Malaxideae</taxon>
        <taxon>Dendrobiinae</taxon>
        <taxon>Dendrobium</taxon>
    </lineage>
</organism>
<dbReference type="Pfam" id="PF05910">
    <property type="entry name" value="DUF868"/>
    <property type="match status" value="1"/>
</dbReference>
<sequence>MRDLTSCFSDHAIKVSDASCSGNSSHSIFPISAAAGGGGCRSSTSRSPSTDQPSIQISTTLLFKSKLSSCINPLLINLTWSRNHLSTSLSISFPEFPHSWKPAFLTNKKGKHSFLASSSSTISLHWDFSSATFDQGPDPINNFYVAVIVDSEFALLLGDQIEEFLNKFSEKLPVAEFSMICRKEQVVGRTLYSITRARFGDGEIVDHEITIRCRGGGLNDGKDAELFVFIDKKRVVHATKLNWNFRGNQTIFIDGSPVDVMWDMYGWWFSGMVGQSVFMFRKRSSLDSRLWLEEQGTVGFSLLIQAFRSP</sequence>
<reference evidence="1 2" key="1">
    <citation type="journal article" date="2021" name="Hortic Res">
        <title>Chromosome-scale assembly of the Dendrobium chrysotoxum genome enhances the understanding of orchid evolution.</title>
        <authorList>
            <person name="Zhang Y."/>
            <person name="Zhang G.Q."/>
            <person name="Zhang D."/>
            <person name="Liu X.D."/>
            <person name="Xu X.Y."/>
            <person name="Sun W.H."/>
            <person name="Yu X."/>
            <person name="Zhu X."/>
            <person name="Wang Z.W."/>
            <person name="Zhao X."/>
            <person name="Zhong W.Y."/>
            <person name="Chen H."/>
            <person name="Yin W.L."/>
            <person name="Huang T."/>
            <person name="Niu S.C."/>
            <person name="Liu Z.J."/>
        </authorList>
    </citation>
    <scope>NUCLEOTIDE SEQUENCE [LARGE SCALE GENOMIC DNA]</scope>
    <source>
        <strain evidence="1">Lindl</strain>
    </source>
</reference>
<keyword evidence="2" id="KW-1185">Reference proteome</keyword>
<dbReference type="InterPro" id="IPR008586">
    <property type="entry name" value="DUF868_pln"/>
</dbReference>
<dbReference type="PANTHER" id="PTHR31972:SF48">
    <property type="entry name" value="OS04G0407500 PROTEIN"/>
    <property type="match status" value="1"/>
</dbReference>
<gene>
    <name evidence="1" type="ORF">IEQ34_020746</name>
</gene>
<name>A0AAV7G281_DENCH</name>
<comment type="caution">
    <text evidence="1">The sequence shown here is derived from an EMBL/GenBank/DDBJ whole genome shotgun (WGS) entry which is preliminary data.</text>
</comment>
<dbReference type="PANTHER" id="PTHR31972">
    <property type="entry name" value="EXPRESSED PROTEIN"/>
    <property type="match status" value="1"/>
</dbReference>
<protein>
    <submittedName>
        <fullName evidence="1">Uncharacterized protein</fullName>
    </submittedName>
</protein>